<comment type="catalytic activity">
    <reaction evidence="1">
        <text>ATP + protein L-histidine = ADP + protein N-phospho-L-histidine.</text>
        <dbReference type="EC" id="2.7.13.3"/>
    </reaction>
</comment>
<dbReference type="SMART" id="SM00387">
    <property type="entry name" value="HATPase_c"/>
    <property type="match status" value="1"/>
</dbReference>
<accession>A0A8D5UDB2</accession>
<dbReference type="GO" id="GO:0000155">
    <property type="term" value="F:phosphorelay sensor kinase activity"/>
    <property type="evidence" value="ECO:0007669"/>
    <property type="project" value="InterPro"/>
</dbReference>
<proteinExistence type="predicted"/>
<reference evidence="11" key="2">
    <citation type="journal article" date="2021" name="Microbiol. Resour. Announc.">
        <title>Complete Genome Sequence of Polycladomyces abyssicola JIR-001T, Isolated from Hemipelagic Sediment in Deep Seawater.</title>
        <authorList>
            <person name="Tsubouchi T."/>
            <person name="Kaneko Y."/>
        </authorList>
    </citation>
    <scope>NUCLEOTIDE SEQUENCE</scope>
    <source>
        <strain evidence="11">JIR-001</strain>
    </source>
</reference>
<feature type="domain" description="PAS" evidence="10">
    <location>
        <begin position="129"/>
        <end position="203"/>
    </location>
</feature>
<dbReference type="Gene3D" id="1.10.287.130">
    <property type="match status" value="1"/>
</dbReference>
<dbReference type="Pfam" id="PF00512">
    <property type="entry name" value="HisKA"/>
    <property type="match status" value="1"/>
</dbReference>
<dbReference type="Proteomes" id="UP000677436">
    <property type="component" value="Chromosome"/>
</dbReference>
<dbReference type="SUPFAM" id="SSF55874">
    <property type="entry name" value="ATPase domain of HSP90 chaperone/DNA topoisomerase II/histidine kinase"/>
    <property type="match status" value="1"/>
</dbReference>
<dbReference type="Pfam" id="PF13426">
    <property type="entry name" value="PAS_9"/>
    <property type="match status" value="1"/>
</dbReference>
<dbReference type="PRINTS" id="PR00344">
    <property type="entry name" value="BCTRLSENSOR"/>
</dbReference>
<dbReference type="Pfam" id="PF02518">
    <property type="entry name" value="HATPase_c"/>
    <property type="match status" value="1"/>
</dbReference>
<evidence type="ECO:0000256" key="4">
    <source>
        <dbReference type="ARBA" id="ARBA00022679"/>
    </source>
</evidence>
<dbReference type="InterPro" id="IPR036097">
    <property type="entry name" value="HisK_dim/P_sf"/>
</dbReference>
<dbReference type="PROSITE" id="PS50109">
    <property type="entry name" value="HIS_KIN"/>
    <property type="match status" value="1"/>
</dbReference>
<reference evidence="11" key="1">
    <citation type="journal article" date="2013" name="Int. J. Syst. Evol. Microbiol.">
        <title>Polycladomyces abyssicola gen. nov., sp. nov., a thermophilic filamentous bacterium isolated from hemipelagic sediment.</title>
        <authorList>
            <person name="Tsubouchi T."/>
            <person name="Shimane Y."/>
            <person name="Mori K."/>
            <person name="Usui K."/>
            <person name="Hiraki T."/>
            <person name="Tame A."/>
            <person name="Uematsu K."/>
            <person name="Maruyama T."/>
            <person name="Hatada Y."/>
        </authorList>
    </citation>
    <scope>NUCLEOTIDE SEQUENCE</scope>
    <source>
        <strain evidence="11">JIR-001</strain>
    </source>
</reference>
<evidence type="ECO:0000256" key="1">
    <source>
        <dbReference type="ARBA" id="ARBA00000085"/>
    </source>
</evidence>
<dbReference type="SUPFAM" id="SSF47384">
    <property type="entry name" value="Homodimeric domain of signal transducing histidine kinase"/>
    <property type="match status" value="1"/>
</dbReference>
<dbReference type="InterPro" id="IPR000014">
    <property type="entry name" value="PAS"/>
</dbReference>
<dbReference type="CDD" id="cd00082">
    <property type="entry name" value="HisKA"/>
    <property type="match status" value="1"/>
</dbReference>
<protein>
    <recommendedName>
        <fullName evidence="2">histidine kinase</fullName>
        <ecNumber evidence="2">2.7.13.3</ecNumber>
    </recommendedName>
</protein>
<feature type="domain" description="Histidine kinase" evidence="9">
    <location>
        <begin position="266"/>
        <end position="477"/>
    </location>
</feature>
<dbReference type="GO" id="GO:0006355">
    <property type="term" value="P:regulation of DNA-templated transcription"/>
    <property type="evidence" value="ECO:0007669"/>
    <property type="project" value="InterPro"/>
</dbReference>
<dbReference type="InterPro" id="IPR004358">
    <property type="entry name" value="Sig_transdc_His_kin-like_C"/>
</dbReference>
<dbReference type="InterPro" id="IPR003661">
    <property type="entry name" value="HisK_dim/P_dom"/>
</dbReference>
<dbReference type="KEGG" id="pabs:JIR001_00270"/>
<dbReference type="AlphaFoldDB" id="A0A8D5UDB2"/>
<name>A0A8D5UDB2_9BACL</name>
<dbReference type="InterPro" id="IPR005467">
    <property type="entry name" value="His_kinase_dom"/>
</dbReference>
<evidence type="ECO:0000313" key="11">
    <source>
        <dbReference type="EMBL" id="BCU80244.1"/>
    </source>
</evidence>
<dbReference type="PROSITE" id="PS50112">
    <property type="entry name" value="PAS"/>
    <property type="match status" value="1"/>
</dbReference>
<evidence type="ECO:0000256" key="7">
    <source>
        <dbReference type="ARBA" id="ARBA00022840"/>
    </source>
</evidence>
<dbReference type="RefSeq" id="WP_212773655.1">
    <property type="nucleotide sequence ID" value="NZ_AP024601.1"/>
</dbReference>
<dbReference type="CDD" id="cd00130">
    <property type="entry name" value="PAS"/>
    <property type="match status" value="2"/>
</dbReference>
<dbReference type="EMBL" id="AP024601">
    <property type="protein sequence ID" value="BCU80244.1"/>
    <property type="molecule type" value="Genomic_DNA"/>
</dbReference>
<evidence type="ECO:0000313" key="12">
    <source>
        <dbReference type="Proteomes" id="UP000677436"/>
    </source>
</evidence>
<dbReference type="PANTHER" id="PTHR43065:SF10">
    <property type="entry name" value="PEROXIDE STRESS-ACTIVATED HISTIDINE KINASE MAK3"/>
    <property type="match status" value="1"/>
</dbReference>
<evidence type="ECO:0000259" key="10">
    <source>
        <dbReference type="PROSITE" id="PS50112"/>
    </source>
</evidence>
<dbReference type="SUPFAM" id="SSF55785">
    <property type="entry name" value="PYP-like sensor domain (PAS domain)"/>
    <property type="match status" value="2"/>
</dbReference>
<evidence type="ECO:0000259" key="9">
    <source>
        <dbReference type="PROSITE" id="PS50109"/>
    </source>
</evidence>
<evidence type="ECO:0000256" key="6">
    <source>
        <dbReference type="ARBA" id="ARBA00022777"/>
    </source>
</evidence>
<keyword evidence="6" id="KW-0418">Kinase</keyword>
<evidence type="ECO:0000256" key="3">
    <source>
        <dbReference type="ARBA" id="ARBA00022553"/>
    </source>
</evidence>
<evidence type="ECO:0000256" key="5">
    <source>
        <dbReference type="ARBA" id="ARBA00022741"/>
    </source>
</evidence>
<keyword evidence="12" id="KW-1185">Reference proteome</keyword>
<keyword evidence="7" id="KW-0067">ATP-binding</keyword>
<dbReference type="Gene3D" id="3.30.565.10">
    <property type="entry name" value="Histidine kinase-like ATPase, C-terminal domain"/>
    <property type="match status" value="1"/>
</dbReference>
<dbReference type="NCBIfam" id="TIGR00229">
    <property type="entry name" value="sensory_box"/>
    <property type="match status" value="1"/>
</dbReference>
<keyword evidence="3" id="KW-0597">Phosphoprotein</keyword>
<dbReference type="Gene3D" id="3.30.450.20">
    <property type="entry name" value="PAS domain"/>
    <property type="match status" value="2"/>
</dbReference>
<evidence type="ECO:0000256" key="2">
    <source>
        <dbReference type="ARBA" id="ARBA00012438"/>
    </source>
</evidence>
<evidence type="ECO:0000256" key="8">
    <source>
        <dbReference type="ARBA" id="ARBA00023012"/>
    </source>
</evidence>
<organism evidence="11 12">
    <name type="scientific">Polycladomyces abyssicola</name>
    <dbReference type="NCBI Taxonomy" id="1125966"/>
    <lineage>
        <taxon>Bacteria</taxon>
        <taxon>Bacillati</taxon>
        <taxon>Bacillota</taxon>
        <taxon>Bacilli</taxon>
        <taxon>Bacillales</taxon>
        <taxon>Thermoactinomycetaceae</taxon>
        <taxon>Polycladomyces</taxon>
    </lineage>
</organism>
<gene>
    <name evidence="11" type="ORF">JIR001_00270</name>
</gene>
<dbReference type="SMART" id="SM00091">
    <property type="entry name" value="PAS"/>
    <property type="match status" value="2"/>
</dbReference>
<dbReference type="EC" id="2.7.13.3" evidence="2"/>
<keyword evidence="4" id="KW-0808">Transferase</keyword>
<sequence>MPIGFHLDMELRQLVAWLEKMPQAVMVVDDRGYVVAVNPMFLHSILRDREEVEGKPFAQFVAIPNEAVEFIHHANDTCVWYRQIHGSVIAKDGSYFPTDVQMVRGWDGQRRYHLLFFNRIIRQVEPQLLQRFADHLISDIHLGIVLVDEHGILMEINRAACDLFGVQRDKLIHQPLDKLMAHVLPAQEQHVLENALTGITTRNVATTWKIGDKQVHLLVDAHTLRDEAGHILGAYMVLKDMTSLRLLEEQIKRNDRLATIGQIAAGTAHEIRNPLTSIKGFLQVIKYALKEKGHVKEQGYTEIMLREINRINSLVSEFLLLSKPRNIKLRPLQVTDIWNEMLPIVENEAILHNMEVNFVTERSVFPLIVADSELLKQVFLNLCKNAIEAMGEGGMLTVRIRLEEAEQKLAIDVQDTGPGIPSYALDKIFDPFFTTKENGTGLGLPVCQKIIHEIGGMIRVSSKEWGTVFTVLMPYID</sequence>
<dbReference type="GO" id="GO:0005524">
    <property type="term" value="F:ATP binding"/>
    <property type="evidence" value="ECO:0007669"/>
    <property type="project" value="UniProtKB-KW"/>
</dbReference>
<dbReference type="PANTHER" id="PTHR43065">
    <property type="entry name" value="SENSOR HISTIDINE KINASE"/>
    <property type="match status" value="1"/>
</dbReference>
<dbReference type="InterPro" id="IPR003594">
    <property type="entry name" value="HATPase_dom"/>
</dbReference>
<dbReference type="Pfam" id="PF00989">
    <property type="entry name" value="PAS"/>
    <property type="match status" value="1"/>
</dbReference>
<dbReference type="InterPro" id="IPR035965">
    <property type="entry name" value="PAS-like_dom_sf"/>
</dbReference>
<dbReference type="InterPro" id="IPR036890">
    <property type="entry name" value="HATPase_C_sf"/>
</dbReference>
<keyword evidence="8" id="KW-0902">Two-component regulatory system</keyword>
<keyword evidence="5" id="KW-0547">Nucleotide-binding</keyword>
<dbReference type="InterPro" id="IPR013767">
    <property type="entry name" value="PAS_fold"/>
</dbReference>
<dbReference type="SMART" id="SM00388">
    <property type="entry name" value="HisKA"/>
    <property type="match status" value="1"/>
</dbReference>